<dbReference type="EMBL" id="UINC01119357">
    <property type="protein sequence ID" value="SVC93121.1"/>
    <property type="molecule type" value="Genomic_DNA"/>
</dbReference>
<reference evidence="2" key="1">
    <citation type="submission" date="2018-05" db="EMBL/GenBank/DDBJ databases">
        <authorList>
            <person name="Lanie J.A."/>
            <person name="Ng W.-L."/>
            <person name="Kazmierczak K.M."/>
            <person name="Andrzejewski T.M."/>
            <person name="Davidsen T.M."/>
            <person name="Wayne K.J."/>
            <person name="Tettelin H."/>
            <person name="Glass J.I."/>
            <person name="Rusch D."/>
            <person name="Podicherti R."/>
            <person name="Tsui H.-C.T."/>
            <person name="Winkler M.E."/>
        </authorList>
    </citation>
    <scope>NUCLEOTIDE SEQUENCE</scope>
</reference>
<evidence type="ECO:0000256" key="1">
    <source>
        <dbReference type="SAM" id="MobiDB-lite"/>
    </source>
</evidence>
<name>A0A382R973_9ZZZZ</name>
<sequence>MNALNIIKTLFALAVGLLASCSGGSDTQMPQAKRISEVDIPQYEGSRSKPIQATIEKKPGTNPEEVHPDVKEGVNINRGIVIPKAVEGQWKAIKIMVRNKLDESRNSMKTVSLGGSFELEGSTIKVVVGPFMPNFVMTQTNYTSKGNELTNPAVRLVVEENGKTLYEGWAFAKYPTMYAFEHDEFAFQLMDYIPADVS</sequence>
<feature type="compositionally biased region" description="Basic and acidic residues" evidence="1">
    <location>
        <begin position="55"/>
        <end position="69"/>
    </location>
</feature>
<proteinExistence type="predicted"/>
<protein>
    <recommendedName>
        <fullName evidence="3">DUF2155 domain-containing protein</fullName>
    </recommendedName>
</protein>
<feature type="region of interest" description="Disordered" evidence="1">
    <location>
        <begin position="43"/>
        <end position="69"/>
    </location>
</feature>
<accession>A0A382R973</accession>
<evidence type="ECO:0008006" key="3">
    <source>
        <dbReference type="Google" id="ProtNLM"/>
    </source>
</evidence>
<evidence type="ECO:0000313" key="2">
    <source>
        <dbReference type="EMBL" id="SVC93121.1"/>
    </source>
</evidence>
<organism evidence="2">
    <name type="scientific">marine metagenome</name>
    <dbReference type="NCBI Taxonomy" id="408172"/>
    <lineage>
        <taxon>unclassified sequences</taxon>
        <taxon>metagenomes</taxon>
        <taxon>ecological metagenomes</taxon>
    </lineage>
</organism>
<gene>
    <name evidence="2" type="ORF">METZ01_LOCUS345975</name>
</gene>
<dbReference type="AlphaFoldDB" id="A0A382R973"/>